<evidence type="ECO:0000313" key="3">
    <source>
        <dbReference type="Proteomes" id="UP000227088"/>
    </source>
</evidence>
<proteinExistence type="predicted"/>
<dbReference type="AlphaFoldDB" id="A0A1Y5HUU4"/>
<dbReference type="PANTHER" id="PTHR36302">
    <property type="entry name" value="BLR7088 PROTEIN"/>
    <property type="match status" value="1"/>
</dbReference>
<dbReference type="Proteomes" id="UP000227088">
    <property type="component" value="Unassembled WGS sequence"/>
</dbReference>
<feature type="non-terminal residue" evidence="2">
    <location>
        <position position="86"/>
    </location>
</feature>
<dbReference type="Gene3D" id="2.60.40.1890">
    <property type="entry name" value="PCu(A)C copper chaperone"/>
    <property type="match status" value="1"/>
</dbReference>
<reference evidence="3" key="1">
    <citation type="journal article" date="2017" name="Proc. Natl. Acad. Sci. U.S.A.">
        <title>Simulation of Deepwater Horizon oil plume reveals substrate specialization within a complex community of hydrocarbon degraders.</title>
        <authorList>
            <person name="Hu P."/>
            <person name="Dubinsky E.A."/>
            <person name="Probst A.J."/>
            <person name="Wang J."/>
            <person name="Sieber C.M.K."/>
            <person name="Tom L.M."/>
            <person name="Gardinali P."/>
            <person name="Banfield J.F."/>
            <person name="Atlas R.M."/>
            <person name="Andersen G.L."/>
        </authorList>
    </citation>
    <scope>NUCLEOTIDE SEQUENCE [LARGE SCALE GENOMIC DNA]</scope>
</reference>
<dbReference type="InterPro" id="IPR058248">
    <property type="entry name" value="Lxx211020-like"/>
</dbReference>
<name>A0A1Y5HUU4_OLEAN</name>
<keyword evidence="1" id="KW-0732">Signal</keyword>
<dbReference type="Pfam" id="PF04314">
    <property type="entry name" value="PCuAC"/>
    <property type="match status" value="1"/>
</dbReference>
<feature type="chain" id="PRO_5012983573" description="Copper chaperone PCu(A)C" evidence="1">
    <location>
        <begin position="23"/>
        <end position="86"/>
    </location>
</feature>
<sequence>MGLIRQAASIVLVSTLSFASVAELVVEEGYARKPIPGRSMSAAFMTIRNTGVEDFVLTSACLEGADSVEIHTHSHVDGVMRMRQLH</sequence>
<accession>A0A1Y5HUU4</accession>
<evidence type="ECO:0000256" key="1">
    <source>
        <dbReference type="SAM" id="SignalP"/>
    </source>
</evidence>
<dbReference type="InterPro" id="IPR007410">
    <property type="entry name" value="LpqE-like"/>
</dbReference>
<comment type="caution">
    <text evidence="2">The sequence shown here is derived from an EMBL/GenBank/DDBJ whole genome shotgun (WGS) entry which is preliminary data.</text>
</comment>
<dbReference type="PANTHER" id="PTHR36302:SF1">
    <property type="entry name" value="COPPER CHAPERONE PCU(A)C"/>
    <property type="match status" value="1"/>
</dbReference>
<dbReference type="InterPro" id="IPR036182">
    <property type="entry name" value="PCuAC_sf"/>
</dbReference>
<dbReference type="SUPFAM" id="SSF110087">
    <property type="entry name" value="DR1885-like metal-binding protein"/>
    <property type="match status" value="1"/>
</dbReference>
<evidence type="ECO:0000313" key="2">
    <source>
        <dbReference type="EMBL" id="OUS41076.1"/>
    </source>
</evidence>
<evidence type="ECO:0008006" key="4">
    <source>
        <dbReference type="Google" id="ProtNLM"/>
    </source>
</evidence>
<feature type="signal peptide" evidence="1">
    <location>
        <begin position="1"/>
        <end position="22"/>
    </location>
</feature>
<organism evidence="2 3">
    <name type="scientific">Oleispira antarctica</name>
    <dbReference type="NCBI Taxonomy" id="188908"/>
    <lineage>
        <taxon>Bacteria</taxon>
        <taxon>Pseudomonadati</taxon>
        <taxon>Pseudomonadota</taxon>
        <taxon>Gammaproteobacteria</taxon>
        <taxon>Oceanospirillales</taxon>
        <taxon>Oceanospirillaceae</taxon>
        <taxon>Oleispira</taxon>
    </lineage>
</organism>
<gene>
    <name evidence="2" type="ORF">A9R00_02770</name>
</gene>
<protein>
    <recommendedName>
        <fullName evidence="4">Copper chaperone PCu(A)C</fullName>
    </recommendedName>
</protein>
<dbReference type="EMBL" id="MABE01000160">
    <property type="protein sequence ID" value="OUS41076.1"/>
    <property type="molecule type" value="Genomic_DNA"/>
</dbReference>